<protein>
    <submittedName>
        <fullName evidence="1">Uncharacterized protein</fullName>
    </submittedName>
</protein>
<name>A0A0F9RN26_9ZZZZ</name>
<proteinExistence type="predicted"/>
<organism evidence="1">
    <name type="scientific">marine sediment metagenome</name>
    <dbReference type="NCBI Taxonomy" id="412755"/>
    <lineage>
        <taxon>unclassified sequences</taxon>
        <taxon>metagenomes</taxon>
        <taxon>ecological metagenomes</taxon>
    </lineage>
</organism>
<dbReference type="AlphaFoldDB" id="A0A0F9RN26"/>
<sequence>MTAVDMAEVLVAGPLAAQVAIFWDREGRDKAHLSKGAHGGAEAAMWCGLDGAGEDVTMAPMEYRAPGDPGVGRFRLHMNEVCGDCMVRFCEWERKPSR</sequence>
<accession>A0A0F9RN26</accession>
<reference evidence="1" key="1">
    <citation type="journal article" date="2015" name="Nature">
        <title>Complex archaea that bridge the gap between prokaryotes and eukaryotes.</title>
        <authorList>
            <person name="Spang A."/>
            <person name="Saw J.H."/>
            <person name="Jorgensen S.L."/>
            <person name="Zaremba-Niedzwiedzka K."/>
            <person name="Martijn J."/>
            <person name="Lind A.E."/>
            <person name="van Eijk R."/>
            <person name="Schleper C."/>
            <person name="Guy L."/>
            <person name="Ettema T.J."/>
        </authorList>
    </citation>
    <scope>NUCLEOTIDE SEQUENCE</scope>
</reference>
<comment type="caution">
    <text evidence="1">The sequence shown here is derived from an EMBL/GenBank/DDBJ whole genome shotgun (WGS) entry which is preliminary data.</text>
</comment>
<gene>
    <name evidence="1" type="ORF">LCGC14_0953140</name>
</gene>
<evidence type="ECO:0000313" key="1">
    <source>
        <dbReference type="EMBL" id="KKN18698.1"/>
    </source>
</evidence>
<dbReference type="EMBL" id="LAZR01003403">
    <property type="protein sequence ID" value="KKN18698.1"/>
    <property type="molecule type" value="Genomic_DNA"/>
</dbReference>